<evidence type="ECO:0000313" key="2">
    <source>
        <dbReference type="EMBL" id="MCM6775808.1"/>
    </source>
</evidence>
<reference evidence="2" key="1">
    <citation type="submission" date="2022-06" db="EMBL/GenBank/DDBJ databases">
        <title>Novel species in genus nocardia.</title>
        <authorList>
            <person name="Li F."/>
        </authorList>
    </citation>
    <scope>NUCLEOTIDE SEQUENCE</scope>
    <source>
        <strain evidence="2">CDC141</strain>
    </source>
</reference>
<organism evidence="2 3">
    <name type="scientific">Nocardia pulmonis</name>
    <dbReference type="NCBI Taxonomy" id="2951408"/>
    <lineage>
        <taxon>Bacteria</taxon>
        <taxon>Bacillati</taxon>
        <taxon>Actinomycetota</taxon>
        <taxon>Actinomycetes</taxon>
        <taxon>Mycobacteriales</taxon>
        <taxon>Nocardiaceae</taxon>
        <taxon>Nocardia</taxon>
    </lineage>
</organism>
<feature type="transmembrane region" description="Helical" evidence="1">
    <location>
        <begin position="233"/>
        <end position="255"/>
    </location>
</feature>
<gene>
    <name evidence="2" type="ORF">NDR86_20225</name>
</gene>
<comment type="caution">
    <text evidence="2">The sequence shown here is derived from an EMBL/GenBank/DDBJ whole genome shotgun (WGS) entry which is preliminary data.</text>
</comment>
<name>A0A9X2IXW1_9NOCA</name>
<feature type="transmembrane region" description="Helical" evidence="1">
    <location>
        <begin position="144"/>
        <end position="165"/>
    </location>
</feature>
<sequence length="260" mass="26694">MIRTVPAEVSRAATAETRKLSTLRWPWLLPAICAMVGVVAAAVSAALGSGPQPQQNPATGTATIGLYLALALALAAALVTGALTAGGEYRHASMPLTALFTPDRDLLFGAKLGVTAAYSLLLGLTAELGAILGLVAVDRHELEFGLRLVTVLGGGLLAAVCWGLIGASLGLLLRSALLAIVAPLGWLFVIEPLIWLVAHGADVPGVAVLFPGSATVATIAVDSFPTNRLLAPSPAAAVVLLIWTSIAGAGAWWYLRQRDI</sequence>
<evidence type="ECO:0000256" key="1">
    <source>
        <dbReference type="SAM" id="Phobius"/>
    </source>
</evidence>
<dbReference type="EMBL" id="JAMRXG010000008">
    <property type="protein sequence ID" value="MCM6775808.1"/>
    <property type="molecule type" value="Genomic_DNA"/>
</dbReference>
<evidence type="ECO:0000313" key="3">
    <source>
        <dbReference type="Proteomes" id="UP001139157"/>
    </source>
</evidence>
<feature type="transmembrane region" description="Helical" evidence="1">
    <location>
        <begin position="201"/>
        <end position="221"/>
    </location>
</feature>
<keyword evidence="3" id="KW-1185">Reference proteome</keyword>
<feature type="transmembrane region" description="Helical" evidence="1">
    <location>
        <begin position="60"/>
        <end position="85"/>
    </location>
</feature>
<dbReference type="RefSeq" id="WP_251914052.1">
    <property type="nucleotide sequence ID" value="NZ_JAMRXG010000008.1"/>
</dbReference>
<keyword evidence="1" id="KW-0472">Membrane</keyword>
<accession>A0A9X2IXW1</accession>
<feature type="transmembrane region" description="Helical" evidence="1">
    <location>
        <begin position="27"/>
        <end position="48"/>
    </location>
</feature>
<dbReference type="Proteomes" id="UP001139157">
    <property type="component" value="Unassembled WGS sequence"/>
</dbReference>
<proteinExistence type="predicted"/>
<dbReference type="AlphaFoldDB" id="A0A9X2IXW1"/>
<keyword evidence="1" id="KW-1133">Transmembrane helix</keyword>
<protein>
    <submittedName>
        <fullName evidence="2">ABC transporter permease</fullName>
    </submittedName>
</protein>
<keyword evidence="1" id="KW-0812">Transmembrane</keyword>
<feature type="transmembrane region" description="Helical" evidence="1">
    <location>
        <begin position="116"/>
        <end position="137"/>
    </location>
</feature>
<feature type="transmembrane region" description="Helical" evidence="1">
    <location>
        <begin position="171"/>
        <end position="189"/>
    </location>
</feature>